<sequence length="129" mass="15114">MKKEMLAILKEGIELSNCFKSVDFYERYAYEDVDFPVCVIKNPQDNITQENSGSWKIESVVEIDMINDEYEKSIFLTNCVLKAIDEHVYRDSFLPTIEEISTQSEFSDTLLLKTTINLKVVYYCKSWQI</sequence>
<protein>
    <submittedName>
        <fullName evidence="2">Uncharacterized protein</fullName>
    </submittedName>
</protein>
<reference evidence="1 3" key="3">
    <citation type="journal article" date="2024" name="Syst. Appl. Microbiol.">
        <title>Helicobacter cappadocius sp. nov., from lizards: The first psychrotrophic Helicobacter species.</title>
        <authorList>
            <person name="Aydin F."/>
            <person name="Tarhane S."/>
            <person name="Karakaya E."/>
            <person name="Abay S."/>
            <person name="Kayman T."/>
            <person name="Guran O."/>
            <person name="Bozkurt E."/>
            <person name="Uzum N."/>
            <person name="Avci A."/>
            <person name="Olgun K."/>
            <person name="Jablonski D."/>
            <person name="Guran C."/>
            <person name="Burcin Saticioglu I."/>
        </authorList>
    </citation>
    <scope>NUCLEOTIDE SEQUENCE [LARGE SCALE GENOMIC DNA]</scope>
    <source>
        <strain evidence="1">Faydin-H75</strain>
        <strain evidence="3">faydin-H76</strain>
    </source>
</reference>
<dbReference type="Proteomes" id="UP001240777">
    <property type="component" value="Unassembled WGS sequence"/>
</dbReference>
<dbReference type="RefSeq" id="WP_305517725.1">
    <property type="nucleotide sequence ID" value="NZ_JAUPEV010000017.1"/>
</dbReference>
<evidence type="ECO:0000313" key="4">
    <source>
        <dbReference type="Proteomes" id="UP001240777"/>
    </source>
</evidence>
<proteinExistence type="predicted"/>
<dbReference type="EMBL" id="JAUPEV010000017">
    <property type="protein sequence ID" value="MDO7253886.1"/>
    <property type="molecule type" value="Genomic_DNA"/>
</dbReference>
<comment type="caution">
    <text evidence="2">The sequence shown here is derived from an EMBL/GenBank/DDBJ whole genome shotgun (WGS) entry which is preliminary data.</text>
</comment>
<evidence type="ECO:0000313" key="1">
    <source>
        <dbReference type="EMBL" id="MDO7253886.1"/>
    </source>
</evidence>
<accession>A0AA90PK55</accession>
<gene>
    <name evidence="1" type="ORF">Q5I04_08215</name>
    <name evidence="2" type="ORF">Q5I06_08170</name>
</gene>
<reference evidence="1" key="2">
    <citation type="submission" date="2023-07" db="EMBL/GenBank/DDBJ databases">
        <authorList>
            <person name="Aydin F."/>
            <person name="Tarhane S."/>
            <person name="Saticioglu I.B."/>
            <person name="Karakaya E."/>
            <person name="Abay S."/>
            <person name="Guran O."/>
            <person name="Bozkurt E."/>
            <person name="Uzum N."/>
            <person name="Olgun K."/>
            <person name="Jablonski D."/>
        </authorList>
    </citation>
    <scope>NUCLEOTIDE SEQUENCE</scope>
    <source>
        <strain evidence="1">Faydin-H75</strain>
    </source>
</reference>
<organism evidence="2 3">
    <name type="scientific">Helicobacter cappadocius</name>
    <dbReference type="NCBI Taxonomy" id="3063998"/>
    <lineage>
        <taxon>Bacteria</taxon>
        <taxon>Pseudomonadati</taxon>
        <taxon>Campylobacterota</taxon>
        <taxon>Epsilonproteobacteria</taxon>
        <taxon>Campylobacterales</taxon>
        <taxon>Helicobacteraceae</taxon>
        <taxon>Helicobacter</taxon>
    </lineage>
</organism>
<evidence type="ECO:0000313" key="3">
    <source>
        <dbReference type="Proteomes" id="UP001177258"/>
    </source>
</evidence>
<dbReference type="AlphaFoldDB" id="A0AA90PK55"/>
<reference evidence="2 4" key="1">
    <citation type="submission" date="2023-07" db="EMBL/GenBank/DDBJ databases">
        <title>Unpublished Manusciprt.</title>
        <authorList>
            <person name="Aydin F."/>
            <person name="Tarhane S."/>
            <person name="Saticioglu I.B."/>
            <person name="Karakaya E."/>
            <person name="Abay S."/>
            <person name="Guran O."/>
            <person name="Bozkurt E."/>
            <person name="Uzum N."/>
            <person name="Olgun K."/>
            <person name="Jablonski D."/>
        </authorList>
    </citation>
    <scope>NUCLEOTIDE SEQUENCE</scope>
    <source>
        <strain evidence="4">faydin-H75</strain>
        <strain evidence="2">Faydin-H76</strain>
    </source>
</reference>
<name>A0AA90PK55_9HELI</name>
<evidence type="ECO:0000313" key="2">
    <source>
        <dbReference type="EMBL" id="MDP2539747.1"/>
    </source>
</evidence>
<dbReference type="EMBL" id="JAUYZK010000015">
    <property type="protein sequence ID" value="MDP2539747.1"/>
    <property type="molecule type" value="Genomic_DNA"/>
</dbReference>
<keyword evidence="4" id="KW-1185">Reference proteome</keyword>
<dbReference type="Proteomes" id="UP001177258">
    <property type="component" value="Unassembled WGS sequence"/>
</dbReference>